<dbReference type="AlphaFoldDB" id="A0AAE0RPE5"/>
<keyword evidence="2" id="KW-0732">Signal</keyword>
<proteinExistence type="predicted"/>
<organism evidence="3 4">
    <name type="scientific">Potamilus streckersoni</name>
    <dbReference type="NCBI Taxonomy" id="2493646"/>
    <lineage>
        <taxon>Eukaryota</taxon>
        <taxon>Metazoa</taxon>
        <taxon>Spiralia</taxon>
        <taxon>Lophotrochozoa</taxon>
        <taxon>Mollusca</taxon>
        <taxon>Bivalvia</taxon>
        <taxon>Autobranchia</taxon>
        <taxon>Heteroconchia</taxon>
        <taxon>Palaeoheterodonta</taxon>
        <taxon>Unionida</taxon>
        <taxon>Unionoidea</taxon>
        <taxon>Unionidae</taxon>
        <taxon>Ambleminae</taxon>
        <taxon>Lampsilini</taxon>
        <taxon>Potamilus</taxon>
    </lineage>
</organism>
<dbReference type="InterPro" id="IPR019149">
    <property type="entry name" value="ABHD18"/>
</dbReference>
<sequence length="560" mass="63816">MSNAAVLMLCNVVDLSILKALQVLIIQTFSEIREQVLLFRQQRMSQFDRIYRKILLTKFFTKGWGKPEDLKRIFEFRKILSNREKCQHLIPEDYPIHIEKESIQKDYKILEGHFESPLKSLLPGIMPKSTEIARFQVILPNQWKTNLKPVCLHLAGTGDHYFWRRRNFMALPLLKEGIGSIILENPYYGTRKPKEQLRSSLHSVSDLFVMGGALILESKALFHWCERQGFGPLGITGISMGGNMASLAATNWHKPISLIPCLSWSTASSVFTQGVMSGAIPWEVLQRQYYADEIYEKEIRELLVSPEDHYKSAYSIGQEFARTATDLTSDNDYEGIHFQLDKKLGNLSLETSSAASQKQQSRSIKKNEANQARNQNIDSIENPTASVMHNNYESENQTGSTGQVFSKSSRSDQNLLDNISKQNDSQSRSYATNSISKSLVQKLKHPQVERSTVISKSSVEKESSTILQQKAVDFMRGVMDECTHLGNFSIPVDTELIIIIAAKHDSYVPRDNVLNLSNLWPGSEVRYIDTGHIMAFIFNHNVFRQAVIDSFKKQIKKYYS</sequence>
<feature type="chain" id="PRO_5042280764" description="Protein ABHD18" evidence="2">
    <location>
        <begin position="21"/>
        <end position="560"/>
    </location>
</feature>
<reference evidence="3" key="2">
    <citation type="journal article" date="2021" name="Genome Biol. Evol.">
        <title>Developing a high-quality reference genome for a parasitic bivalve with doubly uniparental inheritance (Bivalvia: Unionida).</title>
        <authorList>
            <person name="Smith C.H."/>
        </authorList>
    </citation>
    <scope>NUCLEOTIDE SEQUENCE</scope>
    <source>
        <strain evidence="3">CHS0354</strain>
        <tissue evidence="3">Mantle</tissue>
    </source>
</reference>
<feature type="signal peptide" evidence="2">
    <location>
        <begin position="1"/>
        <end position="20"/>
    </location>
</feature>
<feature type="compositionally biased region" description="Low complexity" evidence="1">
    <location>
        <begin position="352"/>
        <end position="362"/>
    </location>
</feature>
<dbReference type="SUPFAM" id="SSF53474">
    <property type="entry name" value="alpha/beta-Hydrolases"/>
    <property type="match status" value="1"/>
</dbReference>
<protein>
    <recommendedName>
        <fullName evidence="5">Protein ABHD18</fullName>
    </recommendedName>
</protein>
<reference evidence="3" key="1">
    <citation type="journal article" date="2021" name="Genome Biol. Evol.">
        <title>A High-Quality Reference Genome for a Parasitic Bivalve with Doubly Uniparental Inheritance (Bivalvia: Unionida).</title>
        <authorList>
            <person name="Smith C.H."/>
        </authorList>
    </citation>
    <scope>NUCLEOTIDE SEQUENCE</scope>
    <source>
        <strain evidence="3">CHS0354</strain>
    </source>
</reference>
<dbReference type="Gene3D" id="3.40.50.1820">
    <property type="entry name" value="alpha/beta hydrolase"/>
    <property type="match status" value="1"/>
</dbReference>
<evidence type="ECO:0000256" key="2">
    <source>
        <dbReference type="SAM" id="SignalP"/>
    </source>
</evidence>
<reference evidence="3" key="3">
    <citation type="submission" date="2023-05" db="EMBL/GenBank/DDBJ databases">
        <authorList>
            <person name="Smith C.H."/>
        </authorList>
    </citation>
    <scope>NUCLEOTIDE SEQUENCE</scope>
    <source>
        <strain evidence="3">CHS0354</strain>
        <tissue evidence="3">Mantle</tissue>
    </source>
</reference>
<feature type="region of interest" description="Disordered" evidence="1">
    <location>
        <begin position="392"/>
        <end position="411"/>
    </location>
</feature>
<feature type="region of interest" description="Disordered" evidence="1">
    <location>
        <begin position="351"/>
        <end position="383"/>
    </location>
</feature>
<evidence type="ECO:0000313" key="4">
    <source>
        <dbReference type="Proteomes" id="UP001195483"/>
    </source>
</evidence>
<dbReference type="EMBL" id="JAEAOA010002175">
    <property type="protein sequence ID" value="KAK3577086.1"/>
    <property type="molecule type" value="Genomic_DNA"/>
</dbReference>
<evidence type="ECO:0000256" key="1">
    <source>
        <dbReference type="SAM" id="MobiDB-lite"/>
    </source>
</evidence>
<dbReference type="Pfam" id="PF09752">
    <property type="entry name" value="ABHD18"/>
    <property type="match status" value="1"/>
</dbReference>
<dbReference type="InterPro" id="IPR029058">
    <property type="entry name" value="AB_hydrolase_fold"/>
</dbReference>
<dbReference type="PANTHER" id="PTHR13617:SF14">
    <property type="entry name" value="PROTEIN ABHD18"/>
    <property type="match status" value="1"/>
</dbReference>
<evidence type="ECO:0008006" key="5">
    <source>
        <dbReference type="Google" id="ProtNLM"/>
    </source>
</evidence>
<keyword evidence="4" id="KW-1185">Reference proteome</keyword>
<evidence type="ECO:0000313" key="3">
    <source>
        <dbReference type="EMBL" id="KAK3577086.1"/>
    </source>
</evidence>
<feature type="compositionally biased region" description="Polar residues" evidence="1">
    <location>
        <begin position="369"/>
        <end position="383"/>
    </location>
</feature>
<accession>A0AAE0RPE5</accession>
<gene>
    <name evidence="3" type="ORF">CHS0354_037115</name>
</gene>
<comment type="caution">
    <text evidence="3">The sequence shown here is derived from an EMBL/GenBank/DDBJ whole genome shotgun (WGS) entry which is preliminary data.</text>
</comment>
<dbReference type="Proteomes" id="UP001195483">
    <property type="component" value="Unassembled WGS sequence"/>
</dbReference>
<dbReference type="PANTHER" id="PTHR13617">
    <property type="entry name" value="PROTEIN ABHD18"/>
    <property type="match status" value="1"/>
</dbReference>
<name>A0AAE0RPE5_9BIVA</name>